<accession>A0A5D8Z3W8</accession>
<evidence type="ECO:0000256" key="1">
    <source>
        <dbReference type="SAM" id="Phobius"/>
    </source>
</evidence>
<keyword evidence="1" id="KW-0472">Membrane</keyword>
<evidence type="ECO:0000313" key="3">
    <source>
        <dbReference type="Proteomes" id="UP000323164"/>
    </source>
</evidence>
<keyword evidence="1" id="KW-0812">Transmembrane</keyword>
<reference evidence="2 3" key="1">
    <citation type="submission" date="2019-08" db="EMBL/GenBank/DDBJ databases">
        <title>Draft genome sequence of Lysobacter sp. UKS-15.</title>
        <authorList>
            <person name="Im W.-T."/>
        </authorList>
    </citation>
    <scope>NUCLEOTIDE SEQUENCE [LARGE SCALE GENOMIC DNA]</scope>
    <source>
        <strain evidence="2 3">UKS-15</strain>
    </source>
</reference>
<dbReference type="RefSeq" id="WP_187770736.1">
    <property type="nucleotide sequence ID" value="NZ_VTRV01000077.1"/>
</dbReference>
<feature type="transmembrane region" description="Helical" evidence="1">
    <location>
        <begin position="46"/>
        <end position="64"/>
    </location>
</feature>
<organism evidence="2 3">
    <name type="scientific">Cognatilysobacter lacus</name>
    <dbReference type="NCBI Taxonomy" id="1643323"/>
    <lineage>
        <taxon>Bacteria</taxon>
        <taxon>Pseudomonadati</taxon>
        <taxon>Pseudomonadota</taxon>
        <taxon>Gammaproteobacteria</taxon>
        <taxon>Lysobacterales</taxon>
        <taxon>Lysobacteraceae</taxon>
        <taxon>Cognatilysobacter</taxon>
    </lineage>
</organism>
<dbReference type="AlphaFoldDB" id="A0A5D8Z3W8"/>
<evidence type="ECO:0000313" key="2">
    <source>
        <dbReference type="EMBL" id="TZF89675.1"/>
    </source>
</evidence>
<keyword evidence="3" id="KW-1185">Reference proteome</keyword>
<keyword evidence="1" id="KW-1133">Transmembrane helix</keyword>
<sequence length="148" mass="15600">MPTPNGLLNASPPCLIELGPSRWLASLLAAIGVLGAGGLFLTHLTLGAAVALAPVVVAWGLWLARRELSRGTLRVFLCADGHVEVDGMTVVDASIDFQGPITRLGWAGSHRRTRIAAWPDVVGASQRRELRLWAIAHRANASTAAVAP</sequence>
<proteinExistence type="predicted"/>
<gene>
    <name evidence="2" type="ORF">FW784_08335</name>
</gene>
<comment type="caution">
    <text evidence="2">The sequence shown here is derived from an EMBL/GenBank/DDBJ whole genome shotgun (WGS) entry which is preliminary data.</text>
</comment>
<dbReference type="EMBL" id="VTRV01000077">
    <property type="protein sequence ID" value="TZF89675.1"/>
    <property type="molecule type" value="Genomic_DNA"/>
</dbReference>
<dbReference type="Proteomes" id="UP000323164">
    <property type="component" value="Unassembled WGS sequence"/>
</dbReference>
<protein>
    <submittedName>
        <fullName evidence="2">Uncharacterized protein</fullName>
    </submittedName>
</protein>
<name>A0A5D8Z3W8_9GAMM</name>